<dbReference type="EMBL" id="JBBPFD010000015">
    <property type="protein sequence ID" value="KAK7896133.1"/>
    <property type="molecule type" value="Genomic_DNA"/>
</dbReference>
<proteinExistence type="predicted"/>
<evidence type="ECO:0000313" key="4">
    <source>
        <dbReference type="Proteomes" id="UP001460270"/>
    </source>
</evidence>
<evidence type="ECO:0000313" key="3">
    <source>
        <dbReference type="EMBL" id="KAK7896133.1"/>
    </source>
</evidence>
<evidence type="ECO:0000256" key="1">
    <source>
        <dbReference type="SAM" id="Coils"/>
    </source>
</evidence>
<gene>
    <name evidence="3" type="ORF">WMY93_021458</name>
</gene>
<evidence type="ECO:0000256" key="2">
    <source>
        <dbReference type="SAM" id="MobiDB-lite"/>
    </source>
</evidence>
<feature type="coiled-coil region" evidence="1">
    <location>
        <begin position="129"/>
        <end position="156"/>
    </location>
</feature>
<evidence type="ECO:0008006" key="5">
    <source>
        <dbReference type="Google" id="ProtNLM"/>
    </source>
</evidence>
<dbReference type="InterPro" id="IPR031367">
    <property type="entry name" value="CCDC24"/>
</dbReference>
<feature type="compositionally biased region" description="Low complexity" evidence="2">
    <location>
        <begin position="203"/>
        <end position="218"/>
    </location>
</feature>
<organism evidence="3 4">
    <name type="scientific">Mugilogobius chulae</name>
    <name type="common">yellowstripe goby</name>
    <dbReference type="NCBI Taxonomy" id="88201"/>
    <lineage>
        <taxon>Eukaryota</taxon>
        <taxon>Metazoa</taxon>
        <taxon>Chordata</taxon>
        <taxon>Craniata</taxon>
        <taxon>Vertebrata</taxon>
        <taxon>Euteleostomi</taxon>
        <taxon>Actinopterygii</taxon>
        <taxon>Neopterygii</taxon>
        <taxon>Teleostei</taxon>
        <taxon>Neoteleostei</taxon>
        <taxon>Acanthomorphata</taxon>
        <taxon>Gobiaria</taxon>
        <taxon>Gobiiformes</taxon>
        <taxon>Gobioidei</taxon>
        <taxon>Gobiidae</taxon>
        <taxon>Gobionellinae</taxon>
        <taxon>Mugilogobius</taxon>
    </lineage>
</organism>
<feature type="region of interest" description="Disordered" evidence="2">
    <location>
        <begin position="194"/>
        <end position="298"/>
    </location>
</feature>
<dbReference type="Pfam" id="PF15669">
    <property type="entry name" value="CCDC24"/>
    <property type="match status" value="1"/>
</dbReference>
<sequence length="318" mass="35532">MEMWQKMVEDAELGGCSCSGTPLPGSGRNKMPLADPPAVKELIRAEVCMLLQTLRDRAGRNGEEHLSLYKPGTVSYALGHTNRSHNQEPEVNSRSVSRLSTQSNAEVEIEAVRENLNVDGIKQVVDRLRSLFTEECEALKEEIKQLQRSIQRKSQQKDCEPAEPTLGDLKELRDAIQKDLKRYPAPYTSCFKDLKSTHRTSHSAKSLNSSSPSKSHSPITTINETRKPTTSNSNLTSPSPRNSPISRRDSNSSLENHISRCATPADASITSQKNSPVRTAHDGNNKRTESNLSPQMERGWVKGQERTIRIFHHLRSLL</sequence>
<comment type="caution">
    <text evidence="3">The sequence shown here is derived from an EMBL/GenBank/DDBJ whole genome shotgun (WGS) entry which is preliminary data.</text>
</comment>
<feature type="compositionally biased region" description="Polar residues" evidence="2">
    <location>
        <begin position="268"/>
        <end position="277"/>
    </location>
</feature>
<reference evidence="4" key="1">
    <citation type="submission" date="2024-04" db="EMBL/GenBank/DDBJ databases">
        <title>Salinicola lusitanus LLJ914,a marine bacterium isolated from the Okinawa Trough.</title>
        <authorList>
            <person name="Li J."/>
        </authorList>
    </citation>
    <scope>NUCLEOTIDE SEQUENCE [LARGE SCALE GENOMIC DNA]</scope>
</reference>
<protein>
    <recommendedName>
        <fullName evidence="5">Coiled-coil domain-containing protein 24</fullName>
    </recommendedName>
</protein>
<name>A0AAW0NN06_9GOBI</name>
<dbReference type="AlphaFoldDB" id="A0AAW0NN06"/>
<feature type="compositionally biased region" description="Basic and acidic residues" evidence="2">
    <location>
        <begin position="279"/>
        <end position="289"/>
    </location>
</feature>
<dbReference type="Proteomes" id="UP001460270">
    <property type="component" value="Unassembled WGS sequence"/>
</dbReference>
<keyword evidence="4" id="KW-1185">Reference proteome</keyword>
<feature type="compositionally biased region" description="Low complexity" evidence="2">
    <location>
        <begin position="228"/>
        <end position="245"/>
    </location>
</feature>
<keyword evidence="1" id="KW-0175">Coiled coil</keyword>
<dbReference type="PANTHER" id="PTHR28601">
    <property type="entry name" value="COILED-COIL DOMAIN-CONTAINING PROTEIN 24"/>
    <property type="match status" value="1"/>
</dbReference>
<dbReference type="PANTHER" id="PTHR28601:SF1">
    <property type="entry name" value="COILED-COIL DOMAIN-CONTAINING PROTEIN 24"/>
    <property type="match status" value="1"/>
</dbReference>
<accession>A0AAW0NN06</accession>